<proteinExistence type="predicted"/>
<dbReference type="AlphaFoldDB" id="A0A2G8LIS8"/>
<evidence type="ECO:0000313" key="3">
    <source>
        <dbReference type="Proteomes" id="UP000230750"/>
    </source>
</evidence>
<protein>
    <submittedName>
        <fullName evidence="2">Putative phospholipase D3</fullName>
    </submittedName>
</protein>
<dbReference type="OrthoDB" id="1923775at2759"/>
<name>A0A2G8LIS8_STIJA</name>
<keyword evidence="3" id="KW-1185">Reference proteome</keyword>
<sequence length="120" mass="13601">MAGLSGMISPHELLLDAMFFMKSSPPSFCPEGRTGDIDAILDVMDKAKEFIDISVMSYLPMWEFSPKPIFWNDIDAKLRERALNGHVKVRLLTGYWKHTHEATAGFLQSLAALNNTRLWT</sequence>
<evidence type="ECO:0000259" key="1">
    <source>
        <dbReference type="Pfam" id="PF13918"/>
    </source>
</evidence>
<dbReference type="InterPro" id="IPR032803">
    <property type="entry name" value="PLDc_3"/>
</dbReference>
<dbReference type="Proteomes" id="UP000230750">
    <property type="component" value="Unassembled WGS sequence"/>
</dbReference>
<dbReference type="Gene3D" id="3.30.870.10">
    <property type="entry name" value="Endonuclease Chain A"/>
    <property type="match status" value="1"/>
</dbReference>
<dbReference type="Pfam" id="PF13918">
    <property type="entry name" value="PLDc_3"/>
    <property type="match status" value="1"/>
</dbReference>
<dbReference type="EMBL" id="MRZV01000064">
    <property type="protein sequence ID" value="PIK60163.1"/>
    <property type="molecule type" value="Genomic_DNA"/>
</dbReference>
<feature type="domain" description="PLD-like" evidence="1">
    <location>
        <begin position="19"/>
        <end position="114"/>
    </location>
</feature>
<dbReference type="InterPro" id="IPR050874">
    <property type="entry name" value="Diverse_PLD-related"/>
</dbReference>
<organism evidence="2 3">
    <name type="scientific">Stichopus japonicus</name>
    <name type="common">Sea cucumber</name>
    <dbReference type="NCBI Taxonomy" id="307972"/>
    <lineage>
        <taxon>Eukaryota</taxon>
        <taxon>Metazoa</taxon>
        <taxon>Echinodermata</taxon>
        <taxon>Eleutherozoa</taxon>
        <taxon>Echinozoa</taxon>
        <taxon>Holothuroidea</taxon>
        <taxon>Aspidochirotacea</taxon>
        <taxon>Aspidochirotida</taxon>
        <taxon>Stichopodidae</taxon>
        <taxon>Apostichopus</taxon>
    </lineage>
</organism>
<dbReference type="PANTHER" id="PTHR10185">
    <property type="entry name" value="PHOSPHOLIPASE D - RELATED"/>
    <property type="match status" value="1"/>
</dbReference>
<dbReference type="STRING" id="307972.A0A2G8LIS8"/>
<reference evidence="2 3" key="1">
    <citation type="journal article" date="2017" name="PLoS Biol.">
        <title>The sea cucumber genome provides insights into morphological evolution and visceral regeneration.</title>
        <authorList>
            <person name="Zhang X."/>
            <person name="Sun L."/>
            <person name="Yuan J."/>
            <person name="Sun Y."/>
            <person name="Gao Y."/>
            <person name="Zhang L."/>
            <person name="Li S."/>
            <person name="Dai H."/>
            <person name="Hamel J.F."/>
            <person name="Liu C."/>
            <person name="Yu Y."/>
            <person name="Liu S."/>
            <person name="Lin W."/>
            <person name="Guo K."/>
            <person name="Jin S."/>
            <person name="Xu P."/>
            <person name="Storey K.B."/>
            <person name="Huan P."/>
            <person name="Zhang T."/>
            <person name="Zhou Y."/>
            <person name="Zhang J."/>
            <person name="Lin C."/>
            <person name="Li X."/>
            <person name="Xing L."/>
            <person name="Huo D."/>
            <person name="Sun M."/>
            <person name="Wang L."/>
            <person name="Mercier A."/>
            <person name="Li F."/>
            <person name="Yang H."/>
            <person name="Xiang J."/>
        </authorList>
    </citation>
    <scope>NUCLEOTIDE SEQUENCE [LARGE SCALE GENOMIC DNA]</scope>
    <source>
        <strain evidence="2">Shaxun</strain>
        <tissue evidence="2">Muscle</tissue>
    </source>
</reference>
<dbReference type="PANTHER" id="PTHR10185:SF17">
    <property type="entry name" value="GM01519P-RELATED"/>
    <property type="match status" value="1"/>
</dbReference>
<gene>
    <name evidence="2" type="ORF">BSL78_02884</name>
</gene>
<dbReference type="SUPFAM" id="SSF56024">
    <property type="entry name" value="Phospholipase D/nuclease"/>
    <property type="match status" value="1"/>
</dbReference>
<accession>A0A2G8LIS8</accession>
<comment type="caution">
    <text evidence="2">The sequence shown here is derived from an EMBL/GenBank/DDBJ whole genome shotgun (WGS) entry which is preliminary data.</text>
</comment>
<evidence type="ECO:0000313" key="2">
    <source>
        <dbReference type="EMBL" id="PIK60163.1"/>
    </source>
</evidence>